<dbReference type="EMBL" id="FOTS01000030">
    <property type="protein sequence ID" value="SFL99089.1"/>
    <property type="molecule type" value="Genomic_DNA"/>
</dbReference>
<evidence type="ECO:0000259" key="2">
    <source>
        <dbReference type="Pfam" id="PF01458"/>
    </source>
</evidence>
<evidence type="ECO:0000313" key="3">
    <source>
        <dbReference type="EMBL" id="SFL99089.1"/>
    </source>
</evidence>
<comment type="similarity">
    <text evidence="1">Belongs to the iron-sulfur cluster assembly SufBD family.</text>
</comment>
<dbReference type="PANTHER" id="PTHR30508">
    <property type="entry name" value="FES CLUSTER ASSEMBLY PROTEIN SUF"/>
    <property type="match status" value="1"/>
</dbReference>
<dbReference type="Proteomes" id="UP000199520">
    <property type="component" value="Unassembled WGS sequence"/>
</dbReference>
<keyword evidence="4" id="KW-1185">Reference proteome</keyword>
<gene>
    <name evidence="3" type="ORF">SAMN04490355_103034</name>
</gene>
<dbReference type="GO" id="GO:0016226">
    <property type="term" value="P:iron-sulfur cluster assembly"/>
    <property type="evidence" value="ECO:0007669"/>
    <property type="project" value="InterPro"/>
</dbReference>
<dbReference type="RefSeq" id="WP_090939336.1">
    <property type="nucleotide sequence ID" value="NZ_FOTS01000030.1"/>
</dbReference>
<protein>
    <submittedName>
        <fullName evidence="3">FeS assembly protein SufD</fullName>
    </submittedName>
</protein>
<dbReference type="InterPro" id="IPR055346">
    <property type="entry name" value="Fe-S_cluster_assembly_SufBD"/>
</dbReference>
<organism evidence="3 4">
    <name type="scientific">Pelosinus propionicus DSM 13327</name>
    <dbReference type="NCBI Taxonomy" id="1123291"/>
    <lineage>
        <taxon>Bacteria</taxon>
        <taxon>Bacillati</taxon>
        <taxon>Bacillota</taxon>
        <taxon>Negativicutes</taxon>
        <taxon>Selenomonadales</taxon>
        <taxon>Sporomusaceae</taxon>
        <taxon>Pelosinus</taxon>
    </lineage>
</organism>
<proteinExistence type="inferred from homology"/>
<evidence type="ECO:0000256" key="1">
    <source>
        <dbReference type="ARBA" id="ARBA00043967"/>
    </source>
</evidence>
<dbReference type="AlphaFoldDB" id="A0A1I4M7A0"/>
<evidence type="ECO:0000313" key="4">
    <source>
        <dbReference type="Proteomes" id="UP000199520"/>
    </source>
</evidence>
<sequence>MEKLQQNMNPIPVRTWKWLGVNDTVLEADIPAIAGYSKQPVTEGSEKGVTITDIRLHRETVQFMEKKMDSGVSEAMRDFVKKNQNSGYFIEIEEGKKIGTPIILQYDLDEENPTLVDDHFILAHENSEVTIIINYTSSCTKNGFHSGVTKVLAQRGAVVHLIKVQMMADQDTHVDAISAIIDESGQIDFTLVELGALQTITSCKTKLVGKNSTGTIHSLYFGDQNRKIDMNYVQTHQGRESLSSIEARGVLLDHSQKVFKGTLDFIKGSSGSKGKEEEYTVLLSPTVRNRSIPLMLCGEDAVEGQHAVSTGKMDENKLFYLMSRGLSDVEAKKLIIEAEFQPILNKIPVTELRDTISTYLRRRLNHV</sequence>
<dbReference type="Pfam" id="PF01458">
    <property type="entry name" value="SUFBD_core"/>
    <property type="match status" value="1"/>
</dbReference>
<dbReference type="InterPro" id="IPR037284">
    <property type="entry name" value="SUF_FeS_clus_asmbl_SufBD_sf"/>
</dbReference>
<reference evidence="4" key="1">
    <citation type="submission" date="2016-10" db="EMBL/GenBank/DDBJ databases">
        <authorList>
            <person name="Varghese N."/>
            <person name="Submissions S."/>
        </authorList>
    </citation>
    <scope>NUCLEOTIDE SEQUENCE [LARGE SCALE GENOMIC DNA]</scope>
    <source>
        <strain evidence="4">DSM 13327</strain>
    </source>
</reference>
<name>A0A1I4M7A0_9FIRM</name>
<dbReference type="OrthoDB" id="9803529at2"/>
<dbReference type="PANTHER" id="PTHR30508:SF1">
    <property type="entry name" value="UPF0051 PROTEIN ABCI8, CHLOROPLASTIC-RELATED"/>
    <property type="match status" value="1"/>
</dbReference>
<dbReference type="SUPFAM" id="SSF101960">
    <property type="entry name" value="Stabilizer of iron transporter SufD"/>
    <property type="match status" value="1"/>
</dbReference>
<accession>A0A1I4M7A0</accession>
<feature type="domain" description="SUF system FeS cluster assembly SufBD core" evidence="2">
    <location>
        <begin position="110"/>
        <end position="338"/>
    </location>
</feature>
<dbReference type="InterPro" id="IPR000825">
    <property type="entry name" value="SUF_FeS_clus_asmbl_SufBD_core"/>
</dbReference>
<dbReference type="STRING" id="1123291.SAMN04490355_103034"/>